<reference evidence="2 3" key="1">
    <citation type="journal article" date="2024" name="J Genomics">
        <title>Draft genome sequencing and assembly of Favolaschia claudopus CIRM-BRFM 2984 isolated from oak limbs.</title>
        <authorList>
            <person name="Navarro D."/>
            <person name="Drula E."/>
            <person name="Chaduli D."/>
            <person name="Cazenave R."/>
            <person name="Ahrendt S."/>
            <person name="Wang J."/>
            <person name="Lipzen A."/>
            <person name="Daum C."/>
            <person name="Barry K."/>
            <person name="Grigoriev I.V."/>
            <person name="Favel A."/>
            <person name="Rosso M.N."/>
            <person name="Martin F."/>
        </authorList>
    </citation>
    <scope>NUCLEOTIDE SEQUENCE [LARGE SCALE GENOMIC DNA]</scope>
    <source>
        <strain evidence="2 3">CIRM-BRFM 2984</strain>
    </source>
</reference>
<proteinExistence type="predicted"/>
<name>A0AAW0DTY2_9AGAR</name>
<comment type="caution">
    <text evidence="2">The sequence shown here is derived from an EMBL/GenBank/DDBJ whole genome shotgun (WGS) entry which is preliminary data.</text>
</comment>
<organism evidence="2 3">
    <name type="scientific">Favolaschia claudopus</name>
    <dbReference type="NCBI Taxonomy" id="2862362"/>
    <lineage>
        <taxon>Eukaryota</taxon>
        <taxon>Fungi</taxon>
        <taxon>Dikarya</taxon>
        <taxon>Basidiomycota</taxon>
        <taxon>Agaricomycotina</taxon>
        <taxon>Agaricomycetes</taxon>
        <taxon>Agaricomycetidae</taxon>
        <taxon>Agaricales</taxon>
        <taxon>Marasmiineae</taxon>
        <taxon>Mycenaceae</taxon>
        <taxon>Favolaschia</taxon>
    </lineage>
</organism>
<keyword evidence="1" id="KW-0472">Membrane</keyword>
<keyword evidence="1" id="KW-1133">Transmembrane helix</keyword>
<protein>
    <submittedName>
        <fullName evidence="2">Uncharacterized protein</fullName>
    </submittedName>
</protein>
<feature type="non-terminal residue" evidence="2">
    <location>
        <position position="106"/>
    </location>
</feature>
<dbReference type="EMBL" id="JAWWNJ010000005">
    <property type="protein sequence ID" value="KAK7055536.1"/>
    <property type="molecule type" value="Genomic_DNA"/>
</dbReference>
<feature type="transmembrane region" description="Helical" evidence="1">
    <location>
        <begin position="60"/>
        <end position="81"/>
    </location>
</feature>
<dbReference type="AlphaFoldDB" id="A0AAW0DTY2"/>
<sequence length="106" mass="12559">MPCPYQSLPCTKWRRAWYLLICIEYLTFFRSFLSCIPLTWPCTDYALHRRFVVIPSCKTLQIVYVCMLNITLLPFHVVYCYEFIVLSHSSLHLLSIHTRLARAAIQ</sequence>
<dbReference type="Proteomes" id="UP001362999">
    <property type="component" value="Unassembled WGS sequence"/>
</dbReference>
<feature type="transmembrane region" description="Helical" evidence="1">
    <location>
        <begin position="16"/>
        <end position="40"/>
    </location>
</feature>
<evidence type="ECO:0000313" key="2">
    <source>
        <dbReference type="EMBL" id="KAK7055536.1"/>
    </source>
</evidence>
<accession>A0AAW0DTY2</accession>
<evidence type="ECO:0000256" key="1">
    <source>
        <dbReference type="SAM" id="Phobius"/>
    </source>
</evidence>
<keyword evidence="1" id="KW-0812">Transmembrane</keyword>
<gene>
    <name evidence="2" type="ORF">R3P38DRAFT_2847691</name>
</gene>
<evidence type="ECO:0000313" key="3">
    <source>
        <dbReference type="Proteomes" id="UP001362999"/>
    </source>
</evidence>
<keyword evidence="3" id="KW-1185">Reference proteome</keyword>